<dbReference type="PIRSF" id="PIRSF006336">
    <property type="entry name" value="B-gal"/>
    <property type="match status" value="1"/>
</dbReference>
<dbReference type="GO" id="GO:0005975">
    <property type="term" value="P:carbohydrate metabolic process"/>
    <property type="evidence" value="ECO:0007669"/>
    <property type="project" value="InterPro"/>
</dbReference>
<keyword evidence="4" id="KW-0325">Glycoprotein</keyword>
<organism evidence="13 14">
    <name type="scientific">Edaphobacter dinghuensis</name>
    <dbReference type="NCBI Taxonomy" id="1560005"/>
    <lineage>
        <taxon>Bacteria</taxon>
        <taxon>Pseudomonadati</taxon>
        <taxon>Acidobacteriota</taxon>
        <taxon>Terriglobia</taxon>
        <taxon>Terriglobales</taxon>
        <taxon>Acidobacteriaceae</taxon>
        <taxon>Edaphobacter</taxon>
    </lineage>
</organism>
<dbReference type="Gene3D" id="3.20.20.80">
    <property type="entry name" value="Glycosidases"/>
    <property type="match status" value="1"/>
</dbReference>
<dbReference type="AlphaFoldDB" id="A0A917H310"/>
<gene>
    <name evidence="13" type="primary">bga</name>
    <name evidence="13" type="ORF">GCM10011585_03840</name>
</gene>
<dbReference type="InterPro" id="IPR017853">
    <property type="entry name" value="GH"/>
</dbReference>
<comment type="catalytic activity">
    <reaction evidence="7">
        <text>Hydrolysis of terminal non-reducing beta-D-galactose residues in beta-D-galactosides.</text>
        <dbReference type="EC" id="3.2.1.23"/>
    </reaction>
</comment>
<evidence type="ECO:0000256" key="6">
    <source>
        <dbReference type="PIRSR" id="PIRSR006336-1"/>
    </source>
</evidence>
<dbReference type="InterPro" id="IPR048912">
    <property type="entry name" value="BetaGal1-like_ABD1"/>
</dbReference>
<dbReference type="GO" id="GO:0004565">
    <property type="term" value="F:beta-galactosidase activity"/>
    <property type="evidence" value="ECO:0007669"/>
    <property type="project" value="UniProtKB-EC"/>
</dbReference>
<dbReference type="Gene3D" id="2.60.120.260">
    <property type="entry name" value="Galactose-binding domain-like"/>
    <property type="match status" value="2"/>
</dbReference>
<evidence type="ECO:0000259" key="11">
    <source>
        <dbReference type="Pfam" id="PF21317"/>
    </source>
</evidence>
<dbReference type="InterPro" id="IPR026283">
    <property type="entry name" value="B-gal_1-like"/>
</dbReference>
<comment type="caution">
    <text evidence="13">The sequence shown here is derived from an EMBL/GenBank/DDBJ whole genome shotgun (WGS) entry which is preliminary data.</text>
</comment>
<evidence type="ECO:0000256" key="2">
    <source>
        <dbReference type="ARBA" id="ARBA00022729"/>
    </source>
</evidence>
<keyword evidence="14" id="KW-1185">Reference proteome</keyword>
<evidence type="ECO:0000256" key="7">
    <source>
        <dbReference type="RuleBase" id="RU000675"/>
    </source>
</evidence>
<dbReference type="PROSITE" id="PS01182">
    <property type="entry name" value="GLYCOSYL_HYDROL_F35"/>
    <property type="match status" value="1"/>
</dbReference>
<keyword evidence="2 9" id="KW-0732">Signal</keyword>
<keyword evidence="3 7" id="KW-0378">Hydrolase</keyword>
<dbReference type="EC" id="3.2.1.23" evidence="7"/>
<dbReference type="FunFam" id="2.60.120.260:FF:000049">
    <property type="entry name" value="Beta-galactosidase"/>
    <property type="match status" value="1"/>
</dbReference>
<dbReference type="SUPFAM" id="SSF49785">
    <property type="entry name" value="Galactose-binding domain-like"/>
    <property type="match status" value="1"/>
</dbReference>
<feature type="active site" description="Nucleophile" evidence="6">
    <location>
        <position position="264"/>
    </location>
</feature>
<feature type="domain" description="Beta-galactosidase galactose-binding" evidence="12">
    <location>
        <begin position="527"/>
        <end position="584"/>
    </location>
</feature>
<evidence type="ECO:0000256" key="3">
    <source>
        <dbReference type="ARBA" id="ARBA00022801"/>
    </source>
</evidence>
<evidence type="ECO:0000256" key="4">
    <source>
        <dbReference type="ARBA" id="ARBA00023180"/>
    </source>
</evidence>
<evidence type="ECO:0000256" key="9">
    <source>
        <dbReference type="SAM" id="SignalP"/>
    </source>
</evidence>
<accession>A0A917H310</accession>
<dbReference type="Proteomes" id="UP000647241">
    <property type="component" value="Unassembled WGS sequence"/>
</dbReference>
<dbReference type="InterPro" id="IPR001944">
    <property type="entry name" value="Glycoside_Hdrlase_35"/>
</dbReference>
<feature type="domain" description="Beta-galactosidase 1-like first all-beta" evidence="11">
    <location>
        <begin position="399"/>
        <end position="509"/>
    </location>
</feature>
<dbReference type="PANTHER" id="PTHR23421">
    <property type="entry name" value="BETA-GALACTOSIDASE RELATED"/>
    <property type="match status" value="1"/>
</dbReference>
<dbReference type="EMBL" id="BMGT01000001">
    <property type="protein sequence ID" value="GGG65400.1"/>
    <property type="molecule type" value="Genomic_DNA"/>
</dbReference>
<sequence length="618" mass="68105">MRFKLSLLLLLLCSLTMVHAQSTVDHTPHTFTVQGDHFALDGKPFQVISGEMHYPRIPRADWRARFKMAKAMGLNTITAYVFWNENEPKPGVFDFSGNNDVAEFIREAQQEGLYVILRPGPYVCAEWEWGGYPSWLLKDHSMVVRSSDPKFIAASKEWIDRLGKELAPLQIGNGGPIILTQVENEYGSYGSDHAYMEQIYKMLVDAGFTKSQLYTADGPEQVPNGSLPELPVGINFGGAEAGAAQRAFTELKKYRPNGPFINSEYWAGWFDHWGSKHAHTNAANEAANLDWMLRQGYSVSIYMFHGGTSFGWMNGANSDGHGSYEPDVTSYDYDSPLDESGRPTAKYLAFRDVIAKATGVTPPAIPDVPAAITTPAVTLAESASLWDNLPAPIHSQNVLSMEDVDQAYGYILYRTHLKKTAAGTLTLDELHDYAVVYLDGKQVGTIDRRLKQNTLALPAVKRNARLDILVENTGRVNFGHAITGERAGITKQVTLNGTVLSGWDIYPLPMTAVDKLSYSSKPCSGACFYRGSFDLAGTGDTFLDTGEFTKGELWLNGQALGRIWNVGPQRTLYTPESWLVKGKNEIVVFDLEGKPGHAVRGLDKSILDAANDAAPAKN</sequence>
<dbReference type="RefSeq" id="WP_229739016.1">
    <property type="nucleotide sequence ID" value="NZ_BMGT01000001.1"/>
</dbReference>
<evidence type="ECO:0000256" key="5">
    <source>
        <dbReference type="ARBA" id="ARBA00023295"/>
    </source>
</evidence>
<protein>
    <recommendedName>
        <fullName evidence="7">Beta-galactosidase</fullName>
        <ecNumber evidence="7">3.2.1.23</ecNumber>
    </recommendedName>
</protein>
<dbReference type="PRINTS" id="PR00742">
    <property type="entry name" value="GLHYDRLASE35"/>
</dbReference>
<dbReference type="Pfam" id="PF21317">
    <property type="entry name" value="BetaGal_ABD_1"/>
    <property type="match status" value="1"/>
</dbReference>
<dbReference type="SUPFAM" id="SSF51445">
    <property type="entry name" value="(Trans)glycosidases"/>
    <property type="match status" value="1"/>
</dbReference>
<proteinExistence type="inferred from homology"/>
<feature type="chain" id="PRO_5036779708" description="Beta-galactosidase" evidence="9">
    <location>
        <begin position="21"/>
        <end position="618"/>
    </location>
</feature>
<keyword evidence="5 7" id="KW-0326">Glycosidase</keyword>
<dbReference type="InterPro" id="IPR048913">
    <property type="entry name" value="BetaGal_gal-bd"/>
</dbReference>
<evidence type="ECO:0000259" key="10">
    <source>
        <dbReference type="Pfam" id="PF01301"/>
    </source>
</evidence>
<dbReference type="InterPro" id="IPR031330">
    <property type="entry name" value="Gly_Hdrlase_35_cat"/>
</dbReference>
<feature type="active site" description="Proton donor" evidence="6">
    <location>
        <position position="185"/>
    </location>
</feature>
<evidence type="ECO:0000256" key="1">
    <source>
        <dbReference type="ARBA" id="ARBA00009809"/>
    </source>
</evidence>
<dbReference type="FunFam" id="3.20.20.80:FF:000017">
    <property type="entry name" value="Beta-galactosidase"/>
    <property type="match status" value="1"/>
</dbReference>
<evidence type="ECO:0000259" key="12">
    <source>
        <dbReference type="Pfam" id="PF21467"/>
    </source>
</evidence>
<evidence type="ECO:0000256" key="8">
    <source>
        <dbReference type="RuleBase" id="RU003679"/>
    </source>
</evidence>
<evidence type="ECO:0000313" key="13">
    <source>
        <dbReference type="EMBL" id="GGG65400.1"/>
    </source>
</evidence>
<dbReference type="InterPro" id="IPR019801">
    <property type="entry name" value="Glyco_hydro_35_CS"/>
</dbReference>
<dbReference type="Pfam" id="PF01301">
    <property type="entry name" value="Glyco_hydro_35"/>
    <property type="match status" value="1"/>
</dbReference>
<dbReference type="InterPro" id="IPR008979">
    <property type="entry name" value="Galactose-bd-like_sf"/>
</dbReference>
<feature type="domain" description="Glycoside hydrolase 35 catalytic" evidence="10">
    <location>
        <begin position="38"/>
        <end position="356"/>
    </location>
</feature>
<reference evidence="13" key="1">
    <citation type="journal article" date="2014" name="Int. J. Syst. Evol. Microbiol.">
        <title>Complete genome sequence of Corynebacterium casei LMG S-19264T (=DSM 44701T), isolated from a smear-ripened cheese.</title>
        <authorList>
            <consortium name="US DOE Joint Genome Institute (JGI-PGF)"/>
            <person name="Walter F."/>
            <person name="Albersmeier A."/>
            <person name="Kalinowski J."/>
            <person name="Ruckert C."/>
        </authorList>
    </citation>
    <scope>NUCLEOTIDE SEQUENCE</scope>
    <source>
        <strain evidence="13">CGMCC 1.12997</strain>
    </source>
</reference>
<reference evidence="13" key="2">
    <citation type="submission" date="2020-09" db="EMBL/GenBank/DDBJ databases">
        <authorList>
            <person name="Sun Q."/>
            <person name="Zhou Y."/>
        </authorList>
    </citation>
    <scope>NUCLEOTIDE SEQUENCE</scope>
    <source>
        <strain evidence="13">CGMCC 1.12997</strain>
    </source>
</reference>
<comment type="similarity">
    <text evidence="1 8">Belongs to the glycosyl hydrolase 35 family.</text>
</comment>
<evidence type="ECO:0000313" key="14">
    <source>
        <dbReference type="Proteomes" id="UP000647241"/>
    </source>
</evidence>
<name>A0A917H310_9BACT</name>
<dbReference type="Pfam" id="PF21467">
    <property type="entry name" value="BetaGal_gal-bd"/>
    <property type="match status" value="1"/>
</dbReference>
<feature type="signal peptide" evidence="9">
    <location>
        <begin position="1"/>
        <end position="20"/>
    </location>
</feature>